<keyword evidence="1 5" id="KW-0808">Transferase</keyword>
<protein>
    <recommendedName>
        <fullName evidence="5">2-phospho-L-lactate guanylyltransferase</fullName>
        <shortName evidence="5">LP guanylyltransferase</shortName>
        <ecNumber evidence="5">2.7.7.68</ecNumber>
    </recommendedName>
</protein>
<dbReference type="RefSeq" id="WP_130647510.1">
    <property type="nucleotide sequence ID" value="NZ_PGCL01000005.1"/>
</dbReference>
<comment type="similarity">
    <text evidence="5">Belongs to the CofC family.</text>
</comment>
<evidence type="ECO:0000256" key="5">
    <source>
        <dbReference type="HAMAP-Rule" id="MF_02114"/>
    </source>
</evidence>
<dbReference type="HAMAP" id="MF_02114">
    <property type="entry name" value="CofC"/>
    <property type="match status" value="1"/>
</dbReference>
<evidence type="ECO:0000313" key="7">
    <source>
        <dbReference type="Proteomes" id="UP000292580"/>
    </source>
</evidence>
<dbReference type="Gene3D" id="6.10.140.50">
    <property type="match status" value="1"/>
</dbReference>
<dbReference type="InterPro" id="IPR029044">
    <property type="entry name" value="Nucleotide-diphossugar_trans"/>
</dbReference>
<proteinExistence type="inferred from homology"/>
<organism evidence="6 7">
    <name type="scientific">Methanofollis fontis</name>
    <dbReference type="NCBI Taxonomy" id="2052832"/>
    <lineage>
        <taxon>Archaea</taxon>
        <taxon>Methanobacteriati</taxon>
        <taxon>Methanobacteriota</taxon>
        <taxon>Stenosarchaea group</taxon>
        <taxon>Methanomicrobia</taxon>
        <taxon>Methanomicrobiales</taxon>
        <taxon>Methanomicrobiaceae</taxon>
        <taxon>Methanofollis</taxon>
    </lineage>
</organism>
<keyword evidence="7" id="KW-1185">Reference proteome</keyword>
<dbReference type="NCBIfam" id="TIGR03552">
    <property type="entry name" value="F420_cofC"/>
    <property type="match status" value="1"/>
</dbReference>
<dbReference type="GO" id="GO:0043814">
    <property type="term" value="F:phospholactate guanylyltransferase activity"/>
    <property type="evidence" value="ECO:0007669"/>
    <property type="project" value="UniProtKB-EC"/>
</dbReference>
<evidence type="ECO:0000256" key="1">
    <source>
        <dbReference type="ARBA" id="ARBA00022679"/>
    </source>
</evidence>
<comment type="pathway">
    <text evidence="5">Cofactor biosynthesis; coenzyme F420 biosynthesis.</text>
</comment>
<dbReference type="GO" id="GO:0052645">
    <property type="term" value="P:F420-0 metabolic process"/>
    <property type="evidence" value="ECO:0007669"/>
    <property type="project" value="UniProtKB-UniRule"/>
</dbReference>
<evidence type="ECO:0000256" key="4">
    <source>
        <dbReference type="ARBA" id="ARBA00023134"/>
    </source>
</evidence>
<dbReference type="EC" id="2.7.7.68" evidence="5"/>
<evidence type="ECO:0000256" key="3">
    <source>
        <dbReference type="ARBA" id="ARBA00022741"/>
    </source>
</evidence>
<comment type="caution">
    <text evidence="6">The sequence shown here is derived from an EMBL/GenBank/DDBJ whole genome shotgun (WGS) entry which is preliminary data.</text>
</comment>
<comment type="subunit">
    <text evidence="5">Homodimer.</text>
</comment>
<dbReference type="GO" id="GO:0005525">
    <property type="term" value="F:GTP binding"/>
    <property type="evidence" value="ECO:0007669"/>
    <property type="project" value="UniProtKB-KW"/>
</dbReference>
<dbReference type="PANTHER" id="PTHR40392">
    <property type="entry name" value="2-PHOSPHO-L-LACTATE GUANYLYLTRANSFERASE"/>
    <property type="match status" value="1"/>
</dbReference>
<dbReference type="UniPathway" id="UPA00071"/>
<keyword evidence="2 5" id="KW-0548">Nucleotidyltransferase</keyword>
<evidence type="ECO:0000313" key="6">
    <source>
        <dbReference type="EMBL" id="TAJ43531.1"/>
    </source>
</evidence>
<comment type="catalytic activity">
    <reaction evidence="5">
        <text>(2S)-2-phospholactate + GTP + H(+) = (2S)-lactyl-2-diphospho-5'-guanosine + diphosphate</text>
        <dbReference type="Rhea" id="RHEA:63424"/>
        <dbReference type="ChEBI" id="CHEBI:15378"/>
        <dbReference type="ChEBI" id="CHEBI:33019"/>
        <dbReference type="ChEBI" id="CHEBI:37565"/>
        <dbReference type="ChEBI" id="CHEBI:59435"/>
        <dbReference type="ChEBI" id="CHEBI:59906"/>
        <dbReference type="EC" id="2.7.7.68"/>
    </reaction>
</comment>
<dbReference type="PANTHER" id="PTHR40392:SF1">
    <property type="entry name" value="2-PHOSPHO-L-LACTATE GUANYLYLTRANSFERASE"/>
    <property type="match status" value="1"/>
</dbReference>
<dbReference type="Proteomes" id="UP000292580">
    <property type="component" value="Unassembled WGS sequence"/>
</dbReference>
<dbReference type="EMBL" id="PGCL01000005">
    <property type="protein sequence ID" value="TAJ43531.1"/>
    <property type="molecule type" value="Genomic_DNA"/>
</dbReference>
<dbReference type="Gene3D" id="3.90.550.10">
    <property type="entry name" value="Spore Coat Polysaccharide Biosynthesis Protein SpsA, Chain A"/>
    <property type="match status" value="1"/>
</dbReference>
<dbReference type="AlphaFoldDB" id="A0A483CL66"/>
<dbReference type="Pfam" id="PF01983">
    <property type="entry name" value="CofC"/>
    <property type="match status" value="1"/>
</dbReference>
<dbReference type="OrthoDB" id="11179at2157"/>
<keyword evidence="3 5" id="KW-0547">Nucleotide-binding</keyword>
<dbReference type="SUPFAM" id="SSF53448">
    <property type="entry name" value="Nucleotide-diphospho-sugar transferases"/>
    <property type="match status" value="1"/>
</dbReference>
<evidence type="ECO:0000256" key="2">
    <source>
        <dbReference type="ARBA" id="ARBA00022695"/>
    </source>
</evidence>
<accession>A0A483CL66</accession>
<sequence>MAIDAVIPFKPKNPKTRLSCVMEQEERETFARAMLADVIAASCEGGCSPRLLCTAPYLHPTAEVCVDADGLNESLNRVLSAASSPLLIIMGDLPLADGAAIRRLVSTEADMGIVPGRGGGTNAIFLRHPGRFRADYYGASFLKHMAIADEAGLSVEVIDSFRLHTDVDEKEDLVEVLIHGRGEARRCLQSLGFVLSVEGGRVGVERRTHKETL</sequence>
<dbReference type="InterPro" id="IPR002835">
    <property type="entry name" value="CofC"/>
</dbReference>
<reference evidence="6 7" key="1">
    <citation type="submission" date="2017-11" db="EMBL/GenBank/DDBJ databases">
        <title>Isolation and Characterization of Methanofollis Species from Methane Seep Offshore SW Taiwan.</title>
        <authorList>
            <person name="Teng N.-H."/>
            <person name="Lai M.-C."/>
            <person name="Chen S.-C."/>
        </authorList>
    </citation>
    <scope>NUCLEOTIDE SEQUENCE [LARGE SCALE GENOMIC DNA]</scope>
    <source>
        <strain evidence="6 7">FWC-SCC2</strain>
    </source>
</reference>
<name>A0A483CL66_9EURY</name>
<gene>
    <name evidence="5 6" type="primary">cofC</name>
    <name evidence="6" type="ORF">CUJ86_10380</name>
</gene>
<keyword evidence="4 5" id="KW-0342">GTP-binding</keyword>
<comment type="function">
    <text evidence="5">Guanylyltransferase that catalyzes the activation of (2S)-2-phospholactate (2-PL) as (2S)-lactyl-2-diphospho-5'-guanosine, via the condensation of 2-PL with GTP. It is involved in the biosynthesis of coenzyme F420, a hydride carrier cofactor.</text>
</comment>